<evidence type="ECO:0000313" key="2">
    <source>
        <dbReference type="EMBL" id="SFV17871.1"/>
    </source>
</evidence>
<feature type="compositionally biased region" description="Gly residues" evidence="1">
    <location>
        <begin position="55"/>
        <end position="64"/>
    </location>
</feature>
<reference evidence="3" key="1">
    <citation type="submission" date="2016-10" db="EMBL/GenBank/DDBJ databases">
        <authorList>
            <person name="Varghese N."/>
            <person name="Submissions S."/>
        </authorList>
    </citation>
    <scope>NUCLEOTIDE SEQUENCE [LARGE SCALE GENOMIC DNA]</scope>
    <source>
        <strain evidence="3">CGMCC 1.11014</strain>
    </source>
</reference>
<dbReference type="STRING" id="1035707.SAMN05216552_107810"/>
<feature type="region of interest" description="Disordered" evidence="1">
    <location>
        <begin position="44"/>
        <end position="64"/>
    </location>
</feature>
<evidence type="ECO:0000256" key="1">
    <source>
        <dbReference type="SAM" id="MobiDB-lite"/>
    </source>
</evidence>
<dbReference type="Proteomes" id="UP000199391">
    <property type="component" value="Unassembled WGS sequence"/>
</dbReference>
<dbReference type="AlphaFoldDB" id="A0A1I7M7F9"/>
<proteinExistence type="predicted"/>
<organism evidence="2 3">
    <name type="scientific">Pseudoduganella namucuonensis</name>
    <dbReference type="NCBI Taxonomy" id="1035707"/>
    <lineage>
        <taxon>Bacteria</taxon>
        <taxon>Pseudomonadati</taxon>
        <taxon>Pseudomonadota</taxon>
        <taxon>Betaproteobacteria</taxon>
        <taxon>Burkholderiales</taxon>
        <taxon>Oxalobacteraceae</taxon>
        <taxon>Telluria group</taxon>
        <taxon>Pseudoduganella</taxon>
    </lineage>
</organism>
<accession>A0A1I7M7F9</accession>
<dbReference type="RefSeq" id="WP_093561610.1">
    <property type="nucleotide sequence ID" value="NZ_FPBO01000078.1"/>
</dbReference>
<evidence type="ECO:0000313" key="3">
    <source>
        <dbReference type="Proteomes" id="UP000199391"/>
    </source>
</evidence>
<dbReference type="EMBL" id="FPBO01000078">
    <property type="protein sequence ID" value="SFV17871.1"/>
    <property type="molecule type" value="Genomic_DNA"/>
</dbReference>
<keyword evidence="3" id="KW-1185">Reference proteome</keyword>
<gene>
    <name evidence="2" type="ORF">SAMN05216552_107810</name>
</gene>
<sequence length="64" mass="7414">MDRFNRPNKEQIRNWMRQRWMARDPLPDAEQLRRQLQQAWMDDGAGMAERNAHAQGGGPAALAP</sequence>
<protein>
    <submittedName>
        <fullName evidence="2">Uncharacterized protein</fullName>
    </submittedName>
</protein>
<name>A0A1I7M7F9_9BURK</name>